<accession>A0A518RCK8</accession>
<dbReference type="InterPro" id="IPR015797">
    <property type="entry name" value="NUDIX_hydrolase-like_dom_sf"/>
</dbReference>
<sequence>MWDGTAFSGTKVALIHDGHIVAYLRDDKPDIPFPGMWDLPGGGREGDEAPITGGLREVEEEFGLKLNPSDMILIERHPSTSGGLDTYFCAMFLGHDDIARIRFGNEGQCWELMPLLDFVRHEDAVPQLKDRLRAAMETGII</sequence>
<dbReference type="GO" id="GO:0003824">
    <property type="term" value="F:catalytic activity"/>
    <property type="evidence" value="ECO:0007669"/>
    <property type="project" value="UniProtKB-ARBA"/>
</dbReference>
<protein>
    <submittedName>
        <fullName evidence="2">NUDIX domain-containing protein</fullName>
    </submittedName>
</protein>
<reference evidence="2 3" key="1">
    <citation type="submission" date="2019-07" db="EMBL/GenBank/DDBJ databases">
        <title>Sphingomonas alkalisoli sp. nov., isolated from rhizosphere soil of Suaedae salsa.</title>
        <authorList>
            <person name="Zhang H."/>
            <person name="Xu L."/>
            <person name="Zhang J.-X."/>
            <person name="Sun J.-Q."/>
        </authorList>
    </citation>
    <scope>NUCLEOTIDE SEQUENCE [LARGE SCALE GENOMIC DNA]</scope>
    <source>
        <strain evidence="2 3">XS-10</strain>
    </source>
</reference>
<dbReference type="AlphaFoldDB" id="A0A518RCK8"/>
<dbReference type="Gene3D" id="3.90.79.10">
    <property type="entry name" value="Nucleoside Triphosphate Pyrophosphohydrolase"/>
    <property type="match status" value="1"/>
</dbReference>
<dbReference type="RefSeq" id="WP_145845052.1">
    <property type="nucleotide sequence ID" value="NZ_CP042239.1"/>
</dbReference>
<dbReference type="Proteomes" id="UP000318055">
    <property type="component" value="Chromosome"/>
</dbReference>
<dbReference type="EMBL" id="CP042239">
    <property type="protein sequence ID" value="QDX25193.1"/>
    <property type="molecule type" value="Genomic_DNA"/>
</dbReference>
<gene>
    <name evidence="2" type="ORF">FPZ54_03565</name>
</gene>
<evidence type="ECO:0000259" key="1">
    <source>
        <dbReference type="PROSITE" id="PS51462"/>
    </source>
</evidence>
<dbReference type="PROSITE" id="PS51462">
    <property type="entry name" value="NUDIX"/>
    <property type="match status" value="1"/>
</dbReference>
<evidence type="ECO:0000313" key="2">
    <source>
        <dbReference type="EMBL" id="QDX25193.1"/>
    </source>
</evidence>
<dbReference type="KEGG" id="ssua:FPZ54_03565"/>
<name>A0A518RCK8_9SPHN</name>
<dbReference type="Pfam" id="PF00293">
    <property type="entry name" value="NUDIX"/>
    <property type="match status" value="1"/>
</dbReference>
<evidence type="ECO:0000313" key="3">
    <source>
        <dbReference type="Proteomes" id="UP000318055"/>
    </source>
</evidence>
<dbReference type="OrthoDB" id="954553at2"/>
<proteinExistence type="predicted"/>
<dbReference type="InterPro" id="IPR000086">
    <property type="entry name" value="NUDIX_hydrolase_dom"/>
</dbReference>
<organism evidence="2 3">
    <name type="scientific">Sphingomonas suaedae</name>
    <dbReference type="NCBI Taxonomy" id="2599297"/>
    <lineage>
        <taxon>Bacteria</taxon>
        <taxon>Pseudomonadati</taxon>
        <taxon>Pseudomonadota</taxon>
        <taxon>Alphaproteobacteria</taxon>
        <taxon>Sphingomonadales</taxon>
        <taxon>Sphingomonadaceae</taxon>
        <taxon>Sphingomonas</taxon>
    </lineage>
</organism>
<keyword evidence="3" id="KW-1185">Reference proteome</keyword>
<dbReference type="SUPFAM" id="SSF55811">
    <property type="entry name" value="Nudix"/>
    <property type="match status" value="1"/>
</dbReference>
<feature type="domain" description="Nudix hydrolase" evidence="1">
    <location>
        <begin position="5"/>
        <end position="136"/>
    </location>
</feature>